<reference evidence="4" key="1">
    <citation type="submission" date="2025-08" db="UniProtKB">
        <authorList>
            <consortium name="RefSeq"/>
        </authorList>
    </citation>
    <scope>IDENTIFICATION</scope>
    <source>
        <tissue evidence="4">Total insect</tissue>
    </source>
</reference>
<dbReference type="InterPro" id="IPR036236">
    <property type="entry name" value="Znf_C2H2_sf"/>
</dbReference>
<dbReference type="GO" id="GO:0008270">
    <property type="term" value="F:zinc ion binding"/>
    <property type="evidence" value="ECO:0007669"/>
    <property type="project" value="UniProtKB-KW"/>
</dbReference>
<dbReference type="Proteomes" id="UP000515158">
    <property type="component" value="Unplaced"/>
</dbReference>
<protein>
    <submittedName>
        <fullName evidence="4">Longitudinals lacking protein, isoforms A/B/D/L-like</fullName>
    </submittedName>
</protein>
<evidence type="ECO:0000313" key="3">
    <source>
        <dbReference type="Proteomes" id="UP000515158"/>
    </source>
</evidence>
<keyword evidence="1" id="KW-0863">Zinc-finger</keyword>
<dbReference type="AlphaFoldDB" id="A0A6P8ZX82"/>
<dbReference type="Pfam" id="PF00096">
    <property type="entry name" value="zf-C2H2"/>
    <property type="match status" value="1"/>
</dbReference>
<name>A0A6P8ZX82_THRPL</name>
<dbReference type="GeneID" id="117650416"/>
<keyword evidence="3" id="KW-1185">Reference proteome</keyword>
<dbReference type="RefSeq" id="XP_034249730.1">
    <property type="nucleotide sequence ID" value="XM_034393839.1"/>
</dbReference>
<dbReference type="PROSITE" id="PS50157">
    <property type="entry name" value="ZINC_FINGER_C2H2_2"/>
    <property type="match status" value="1"/>
</dbReference>
<dbReference type="SUPFAM" id="SSF57667">
    <property type="entry name" value="beta-beta-alpha zinc fingers"/>
    <property type="match status" value="1"/>
</dbReference>
<dbReference type="KEGG" id="tpal:117650416"/>
<sequence>MPPKKDYAEDDNSHDGIVAALHLVQTNCNNQGNFSCPNCTRVYQRRTTLNRHLRLECGMTPQFPCPFCNHRSKRKHDLLYHVRSRHNEMHWNGS</sequence>
<gene>
    <name evidence="4" type="primary">LOC117650416</name>
</gene>
<feature type="domain" description="C2H2-type" evidence="2">
    <location>
        <begin position="34"/>
        <end position="61"/>
    </location>
</feature>
<keyword evidence="1" id="KW-0479">Metal-binding</keyword>
<proteinExistence type="predicted"/>
<keyword evidence="1" id="KW-0862">Zinc</keyword>
<evidence type="ECO:0000256" key="1">
    <source>
        <dbReference type="PROSITE-ProRule" id="PRU00042"/>
    </source>
</evidence>
<dbReference type="InterPro" id="IPR013087">
    <property type="entry name" value="Znf_C2H2_type"/>
</dbReference>
<accession>A0A6P8ZX82</accession>
<dbReference type="InParanoid" id="A0A6P8ZX82"/>
<evidence type="ECO:0000313" key="4">
    <source>
        <dbReference type="RefSeq" id="XP_034249730.1"/>
    </source>
</evidence>
<dbReference type="Gene3D" id="3.30.160.60">
    <property type="entry name" value="Classic Zinc Finger"/>
    <property type="match status" value="1"/>
</dbReference>
<dbReference type="OrthoDB" id="10004641at2759"/>
<dbReference type="SMART" id="SM00355">
    <property type="entry name" value="ZnF_C2H2"/>
    <property type="match status" value="2"/>
</dbReference>
<evidence type="ECO:0000259" key="2">
    <source>
        <dbReference type="PROSITE" id="PS50157"/>
    </source>
</evidence>
<organism evidence="4">
    <name type="scientific">Thrips palmi</name>
    <name type="common">Melon thrips</name>
    <dbReference type="NCBI Taxonomy" id="161013"/>
    <lineage>
        <taxon>Eukaryota</taxon>
        <taxon>Metazoa</taxon>
        <taxon>Ecdysozoa</taxon>
        <taxon>Arthropoda</taxon>
        <taxon>Hexapoda</taxon>
        <taxon>Insecta</taxon>
        <taxon>Pterygota</taxon>
        <taxon>Neoptera</taxon>
        <taxon>Paraneoptera</taxon>
        <taxon>Thysanoptera</taxon>
        <taxon>Terebrantia</taxon>
        <taxon>Thripoidea</taxon>
        <taxon>Thripidae</taxon>
        <taxon>Thrips</taxon>
    </lineage>
</organism>